<accession>A0AAJ0FDP4</accession>
<keyword evidence="2" id="KW-0812">Transmembrane</keyword>
<comment type="caution">
    <text evidence="3">The sequence shown here is derived from an EMBL/GenBank/DDBJ whole genome shotgun (WGS) entry which is preliminary data.</text>
</comment>
<gene>
    <name evidence="3" type="ORF">QBC47DRAFT_411908</name>
</gene>
<feature type="transmembrane region" description="Helical" evidence="2">
    <location>
        <begin position="29"/>
        <end position="51"/>
    </location>
</feature>
<evidence type="ECO:0000256" key="1">
    <source>
        <dbReference type="SAM" id="MobiDB-lite"/>
    </source>
</evidence>
<keyword evidence="2" id="KW-0472">Membrane</keyword>
<reference evidence="3" key="1">
    <citation type="submission" date="2023-06" db="EMBL/GenBank/DDBJ databases">
        <title>Genome-scale phylogeny and comparative genomics of the fungal order Sordariales.</title>
        <authorList>
            <consortium name="Lawrence Berkeley National Laboratory"/>
            <person name="Hensen N."/>
            <person name="Bonometti L."/>
            <person name="Westerberg I."/>
            <person name="Brannstrom I.O."/>
            <person name="Guillou S."/>
            <person name="Cros-Aarteil S."/>
            <person name="Calhoun S."/>
            <person name="Haridas S."/>
            <person name="Kuo A."/>
            <person name="Mondo S."/>
            <person name="Pangilinan J."/>
            <person name="Riley R."/>
            <person name="Labutti K."/>
            <person name="Andreopoulos B."/>
            <person name="Lipzen A."/>
            <person name="Chen C."/>
            <person name="Yanf M."/>
            <person name="Daum C."/>
            <person name="Ng V."/>
            <person name="Clum A."/>
            <person name="Steindorff A."/>
            <person name="Ohm R."/>
            <person name="Martin F."/>
            <person name="Silar P."/>
            <person name="Natvig D."/>
            <person name="Lalanne C."/>
            <person name="Gautier V."/>
            <person name="Ament-Velasquez S.L."/>
            <person name="Kruys A."/>
            <person name="Hutchinson M.I."/>
            <person name="Powell A.J."/>
            <person name="Barry K."/>
            <person name="Miller A.N."/>
            <person name="Grigoriev I.V."/>
            <person name="Debuchy R."/>
            <person name="Gladieux P."/>
            <person name="Thoren M.H."/>
            <person name="Johannesson H."/>
        </authorList>
    </citation>
    <scope>NUCLEOTIDE SEQUENCE</scope>
    <source>
        <strain evidence="3">PSN4</strain>
    </source>
</reference>
<feature type="region of interest" description="Disordered" evidence="1">
    <location>
        <begin position="282"/>
        <end position="371"/>
    </location>
</feature>
<feature type="transmembrane region" description="Helical" evidence="2">
    <location>
        <begin position="71"/>
        <end position="95"/>
    </location>
</feature>
<sequence>MTSTTITAPYSTATSTTLYPKDETGPRGLLAWTFVTARLLSILTLISLLSVDCALFTTGSASCNKIPGGRTQAVLVGTVGLAIIALGWSITSLVARGWSSRYVSYGFSLVIDAVLLAGFIAVAVVLGTIVSKLGTGDCVELVVVWGLVMAVPGLLVITAGNVVCFRLEGEQEQQSGGDLVVGPYQWVQGVDSRFGGSGPPSRWQPSTVQEPRSVRTAEMVNHQNAAGWAQEIPSPIHRTQAPIQVTEIVTSRTDDGWWVREPQTGGGIPGPAQKRLSPVRTAEMAAHRDPARRDQDFPSSVVRKPRSPTRTPEMVTRRTPDGWWIQEDQSGGSVRVPSSTREPRSPIRPPEIAADRYPAKNNAEQSRKTPDLAEFFANLLRRPLTPEDRG</sequence>
<keyword evidence="2" id="KW-1133">Transmembrane helix</keyword>
<proteinExistence type="predicted"/>
<evidence type="ECO:0000313" key="3">
    <source>
        <dbReference type="EMBL" id="KAK1757814.1"/>
    </source>
</evidence>
<dbReference type="Proteomes" id="UP001239445">
    <property type="component" value="Unassembled WGS sequence"/>
</dbReference>
<evidence type="ECO:0000313" key="4">
    <source>
        <dbReference type="Proteomes" id="UP001239445"/>
    </source>
</evidence>
<feature type="compositionally biased region" description="Basic and acidic residues" evidence="1">
    <location>
        <begin position="285"/>
        <end position="296"/>
    </location>
</feature>
<organism evidence="3 4">
    <name type="scientific">Echria macrotheca</name>
    <dbReference type="NCBI Taxonomy" id="438768"/>
    <lineage>
        <taxon>Eukaryota</taxon>
        <taxon>Fungi</taxon>
        <taxon>Dikarya</taxon>
        <taxon>Ascomycota</taxon>
        <taxon>Pezizomycotina</taxon>
        <taxon>Sordariomycetes</taxon>
        <taxon>Sordariomycetidae</taxon>
        <taxon>Sordariales</taxon>
        <taxon>Schizotheciaceae</taxon>
        <taxon>Echria</taxon>
    </lineage>
</organism>
<dbReference type="AlphaFoldDB" id="A0AAJ0FDP4"/>
<dbReference type="EMBL" id="MU839830">
    <property type="protein sequence ID" value="KAK1757814.1"/>
    <property type="molecule type" value="Genomic_DNA"/>
</dbReference>
<evidence type="ECO:0000256" key="2">
    <source>
        <dbReference type="SAM" id="Phobius"/>
    </source>
</evidence>
<keyword evidence="4" id="KW-1185">Reference proteome</keyword>
<feature type="transmembrane region" description="Helical" evidence="2">
    <location>
        <begin position="107"/>
        <end position="130"/>
    </location>
</feature>
<name>A0AAJ0FDP4_9PEZI</name>
<feature type="transmembrane region" description="Helical" evidence="2">
    <location>
        <begin position="142"/>
        <end position="165"/>
    </location>
</feature>
<protein>
    <submittedName>
        <fullName evidence="3">Uncharacterized protein</fullName>
    </submittedName>
</protein>